<evidence type="ECO:0000313" key="1">
    <source>
        <dbReference type="EMBL" id="SBW80302.1"/>
    </source>
</evidence>
<evidence type="ECO:0000313" key="2">
    <source>
        <dbReference type="Proteomes" id="UP000245431"/>
    </source>
</evidence>
<proteinExistence type="predicted"/>
<dbReference type="AlphaFoldDB" id="A0A1D3JWB5"/>
<reference evidence="2" key="1">
    <citation type="submission" date="2016-07" db="EMBL/GenBank/DDBJ databases">
        <authorList>
            <person name="Florea S."/>
            <person name="Webb J.S."/>
            <person name="Jaromczyk J."/>
            <person name="Schardl C.L."/>
        </authorList>
    </citation>
    <scope>NUCLEOTIDE SEQUENCE [LARGE SCALE GENOMIC DNA]</scope>
    <source>
        <strain evidence="2">1YdBTEX2</strain>
    </source>
</reference>
<name>A0A1D3JWB5_PSEVE</name>
<dbReference type="Proteomes" id="UP000245431">
    <property type="component" value="Chromosome PVE_r1"/>
</dbReference>
<accession>A0A1D3JWB5</accession>
<sequence length="36" mass="3949">MLTTPQKLAVLLIAMAIAFSVAWQVQAWRYAGKLAS</sequence>
<protein>
    <submittedName>
        <fullName evidence="1">Hypothetical membrane protein</fullName>
    </submittedName>
</protein>
<gene>
    <name evidence="1" type="ORF">PVE_R1G2417</name>
</gene>
<organism evidence="1 2">
    <name type="scientific">Pseudomonas veronii 1YdBTEX2</name>
    <dbReference type="NCBI Taxonomy" id="1295141"/>
    <lineage>
        <taxon>Bacteria</taxon>
        <taxon>Pseudomonadati</taxon>
        <taxon>Pseudomonadota</taxon>
        <taxon>Gammaproteobacteria</taxon>
        <taxon>Pseudomonadales</taxon>
        <taxon>Pseudomonadaceae</taxon>
        <taxon>Pseudomonas</taxon>
    </lineage>
</organism>
<dbReference type="EMBL" id="LT599583">
    <property type="protein sequence ID" value="SBW80302.1"/>
    <property type="molecule type" value="Genomic_DNA"/>
</dbReference>